<reference evidence="2 3" key="1">
    <citation type="submission" date="2017-10" db="EMBL/GenBank/DDBJ databases">
        <title>Sedimentibacterium mangrovi gen. nov., sp. nov., a novel member of family Phyllobacteriacea isolated from mangrove sediment.</title>
        <authorList>
            <person name="Liao H."/>
            <person name="Tian Y."/>
        </authorList>
    </citation>
    <scope>NUCLEOTIDE SEQUENCE [LARGE SCALE GENOMIC DNA]</scope>
    <source>
        <strain evidence="2 3">X9-2-2</strain>
    </source>
</reference>
<name>A0A2G1QGV1_9HYPH</name>
<evidence type="ECO:0000313" key="3">
    <source>
        <dbReference type="Proteomes" id="UP000221168"/>
    </source>
</evidence>
<dbReference type="InterPro" id="IPR002586">
    <property type="entry name" value="CobQ/CobB/MinD/ParA_Nub-bd_dom"/>
</dbReference>
<proteinExistence type="predicted"/>
<dbReference type="OrthoDB" id="9804460at2"/>
<evidence type="ECO:0000313" key="2">
    <source>
        <dbReference type="EMBL" id="PHP64691.1"/>
    </source>
</evidence>
<dbReference type="NCBIfam" id="NF041546">
    <property type="entry name" value="ParA_partition"/>
    <property type="match status" value="1"/>
</dbReference>
<dbReference type="EMBL" id="PDVP01000026">
    <property type="protein sequence ID" value="PHP64691.1"/>
    <property type="molecule type" value="Genomic_DNA"/>
</dbReference>
<dbReference type="InterPro" id="IPR048089">
    <property type="entry name" value="McdA"/>
</dbReference>
<keyword evidence="3" id="KW-1185">Reference proteome</keyword>
<dbReference type="RefSeq" id="WP_099308718.1">
    <property type="nucleotide sequence ID" value="NZ_PDVP01000026.1"/>
</dbReference>
<dbReference type="SUPFAM" id="SSF52540">
    <property type="entry name" value="P-loop containing nucleoside triphosphate hydrolases"/>
    <property type="match status" value="1"/>
</dbReference>
<dbReference type="AlphaFoldDB" id="A0A2G1QGV1"/>
<dbReference type="Gene3D" id="3.40.50.300">
    <property type="entry name" value="P-loop containing nucleotide triphosphate hydrolases"/>
    <property type="match status" value="1"/>
</dbReference>
<organism evidence="2 3">
    <name type="scientific">Zhengella mangrovi</name>
    <dbReference type="NCBI Taxonomy" id="1982044"/>
    <lineage>
        <taxon>Bacteria</taxon>
        <taxon>Pseudomonadati</taxon>
        <taxon>Pseudomonadota</taxon>
        <taxon>Alphaproteobacteria</taxon>
        <taxon>Hyphomicrobiales</taxon>
        <taxon>Notoacmeibacteraceae</taxon>
        <taxon>Zhengella</taxon>
    </lineage>
</organism>
<dbReference type="InterPro" id="IPR027417">
    <property type="entry name" value="P-loop_NTPase"/>
</dbReference>
<comment type="caution">
    <text evidence="2">The sequence shown here is derived from an EMBL/GenBank/DDBJ whole genome shotgun (WGS) entry which is preliminary data.</text>
</comment>
<dbReference type="PIRSF" id="PIRSF009320">
    <property type="entry name" value="Nuc_binding_HP_1000"/>
    <property type="match status" value="1"/>
</dbReference>
<dbReference type="CDD" id="cd02042">
    <property type="entry name" value="ParAB_family"/>
    <property type="match status" value="1"/>
</dbReference>
<evidence type="ECO:0000259" key="1">
    <source>
        <dbReference type="Pfam" id="PF01656"/>
    </source>
</evidence>
<dbReference type="Pfam" id="PF01656">
    <property type="entry name" value="CbiA"/>
    <property type="match status" value="1"/>
</dbReference>
<sequence>MIIGVLNQKGGVGKTTIAINLAATIAQSGSRVLLVDADPQASALAWSSAREETPQFPVVGMAKPTLHRDLPEIAKDYDVVVIDGAPRVNELGRAAILASDLVLIPVQPSPYDIWAAADTVQLIQEAQQFKPDIRAAFVINRKIANTAIGRDVTTALSDFEDVPVLPVALHQRVIYAESAAQGLSVIEADMNSEAAREVGQLVTGLFNRKEKKVA</sequence>
<gene>
    <name evidence="2" type="ORF">CSC94_22965</name>
</gene>
<dbReference type="InterPro" id="IPR050678">
    <property type="entry name" value="DNA_Partitioning_ATPase"/>
</dbReference>
<dbReference type="PANTHER" id="PTHR13696">
    <property type="entry name" value="P-LOOP CONTAINING NUCLEOSIDE TRIPHOSPHATE HYDROLASE"/>
    <property type="match status" value="1"/>
</dbReference>
<accession>A0A2G1QGV1</accession>
<feature type="domain" description="CobQ/CobB/MinD/ParA nucleotide binding" evidence="1">
    <location>
        <begin position="4"/>
        <end position="184"/>
    </location>
</feature>
<dbReference type="PANTHER" id="PTHR13696:SF96">
    <property type="entry name" value="COBQ_COBB_MIND_PARA NUCLEOTIDE BINDING DOMAIN-CONTAINING PROTEIN"/>
    <property type="match status" value="1"/>
</dbReference>
<dbReference type="Proteomes" id="UP000221168">
    <property type="component" value="Unassembled WGS sequence"/>
</dbReference>
<protein>
    <submittedName>
        <fullName evidence="2">Cobyrinic acid a,c-diamide synthase</fullName>
    </submittedName>
</protein>